<dbReference type="Proteomes" id="UP001151760">
    <property type="component" value="Unassembled WGS sequence"/>
</dbReference>
<proteinExistence type="predicted"/>
<evidence type="ECO:0000313" key="2">
    <source>
        <dbReference type="Proteomes" id="UP001151760"/>
    </source>
</evidence>
<dbReference type="EMBL" id="BQNB010018598">
    <property type="protein sequence ID" value="GJT76136.1"/>
    <property type="molecule type" value="Genomic_DNA"/>
</dbReference>
<reference evidence="1" key="2">
    <citation type="submission" date="2022-01" db="EMBL/GenBank/DDBJ databases">
        <authorList>
            <person name="Yamashiro T."/>
            <person name="Shiraishi A."/>
            <person name="Satake H."/>
            <person name="Nakayama K."/>
        </authorList>
    </citation>
    <scope>NUCLEOTIDE SEQUENCE</scope>
</reference>
<evidence type="ECO:0000313" key="1">
    <source>
        <dbReference type="EMBL" id="GJT76136.1"/>
    </source>
</evidence>
<protein>
    <submittedName>
        <fullName evidence="1">Uncharacterized protein</fullName>
    </submittedName>
</protein>
<accession>A0ABQ5GLQ0</accession>
<sequence length="217" mass="24213">MIKEEGRNSMYMEEGFCGFCIKRRRRKPWDFIGKNAILDVLSCIELVVCSKFEIMVINDLLDLPGQNLRVREDAQVCAATCYASMCHLFIPLEIYSIALKNVVVLLMPISSFPWAKFAGQILSDLSLSIRFEDISSSSSRSFSVVLLTDVHLSSLVVVVLQLSEKTSNGSGEKNFKKRIECRGKGTFYPEPCPFAANNILEVAEDYHVAAIDAIEAG</sequence>
<organism evidence="1 2">
    <name type="scientific">Tanacetum coccineum</name>
    <dbReference type="NCBI Taxonomy" id="301880"/>
    <lineage>
        <taxon>Eukaryota</taxon>
        <taxon>Viridiplantae</taxon>
        <taxon>Streptophyta</taxon>
        <taxon>Embryophyta</taxon>
        <taxon>Tracheophyta</taxon>
        <taxon>Spermatophyta</taxon>
        <taxon>Magnoliopsida</taxon>
        <taxon>eudicotyledons</taxon>
        <taxon>Gunneridae</taxon>
        <taxon>Pentapetalae</taxon>
        <taxon>asterids</taxon>
        <taxon>campanulids</taxon>
        <taxon>Asterales</taxon>
        <taxon>Asteraceae</taxon>
        <taxon>Asteroideae</taxon>
        <taxon>Anthemideae</taxon>
        <taxon>Anthemidinae</taxon>
        <taxon>Tanacetum</taxon>
    </lineage>
</organism>
<gene>
    <name evidence="1" type="ORF">Tco_1042861</name>
</gene>
<keyword evidence="2" id="KW-1185">Reference proteome</keyword>
<reference evidence="1" key="1">
    <citation type="journal article" date="2022" name="Int. J. Mol. Sci.">
        <title>Draft Genome of Tanacetum Coccineum: Genomic Comparison of Closely Related Tanacetum-Family Plants.</title>
        <authorList>
            <person name="Yamashiro T."/>
            <person name="Shiraishi A."/>
            <person name="Nakayama K."/>
            <person name="Satake H."/>
        </authorList>
    </citation>
    <scope>NUCLEOTIDE SEQUENCE</scope>
</reference>
<comment type="caution">
    <text evidence="1">The sequence shown here is derived from an EMBL/GenBank/DDBJ whole genome shotgun (WGS) entry which is preliminary data.</text>
</comment>
<name>A0ABQ5GLQ0_9ASTR</name>